<dbReference type="InterPro" id="IPR006119">
    <property type="entry name" value="Resolv_N"/>
</dbReference>
<gene>
    <name evidence="3" type="ORF">GCT13_02250</name>
</gene>
<feature type="domain" description="Resolvase/invertase-type recombinase catalytic" evidence="2">
    <location>
        <begin position="17"/>
        <end position="67"/>
    </location>
</feature>
<feature type="region of interest" description="Disordered" evidence="1">
    <location>
        <begin position="66"/>
        <end position="86"/>
    </location>
</feature>
<dbReference type="Pfam" id="PF00239">
    <property type="entry name" value="Resolvase"/>
    <property type="match status" value="1"/>
</dbReference>
<keyword evidence="4" id="KW-1185">Reference proteome</keyword>
<evidence type="ECO:0000313" key="3">
    <source>
        <dbReference type="EMBL" id="MPW15765.1"/>
    </source>
</evidence>
<dbReference type="RefSeq" id="WP_152755157.1">
    <property type="nucleotide sequence ID" value="NZ_WHNP01000002.1"/>
</dbReference>
<name>A0A7X1TDY2_9BURK</name>
<evidence type="ECO:0000259" key="2">
    <source>
        <dbReference type="Pfam" id="PF00239"/>
    </source>
</evidence>
<evidence type="ECO:0000313" key="4">
    <source>
        <dbReference type="Proteomes" id="UP000484381"/>
    </source>
</evidence>
<protein>
    <recommendedName>
        <fullName evidence="2">Resolvase/invertase-type recombinase catalytic domain-containing protein</fullName>
    </recommendedName>
</protein>
<dbReference type="GO" id="GO:0003677">
    <property type="term" value="F:DNA binding"/>
    <property type="evidence" value="ECO:0007669"/>
    <property type="project" value="InterPro"/>
</dbReference>
<comment type="caution">
    <text evidence="3">The sequence shown here is derived from an EMBL/GenBank/DDBJ whole genome shotgun (WGS) entry which is preliminary data.</text>
</comment>
<dbReference type="EMBL" id="WHNP01000002">
    <property type="protein sequence ID" value="MPW15765.1"/>
    <property type="molecule type" value="Genomic_DNA"/>
</dbReference>
<dbReference type="AlphaFoldDB" id="A0A7X1TDY2"/>
<dbReference type="GO" id="GO:0000150">
    <property type="term" value="F:DNA strand exchange activity"/>
    <property type="evidence" value="ECO:0007669"/>
    <property type="project" value="InterPro"/>
</dbReference>
<dbReference type="Gene3D" id="3.40.50.1390">
    <property type="entry name" value="Resolvase, N-terminal catalytic domain"/>
    <property type="match status" value="1"/>
</dbReference>
<evidence type="ECO:0000256" key="1">
    <source>
        <dbReference type="SAM" id="MobiDB-lite"/>
    </source>
</evidence>
<reference evidence="3 4" key="1">
    <citation type="submission" date="2019-10" db="EMBL/GenBank/DDBJ databases">
        <title>Paraburkholderia sp. isolated from nodules of Mimosa pudica from Brazilian Atlantic Forest soils.</title>
        <authorList>
            <person name="Paulitsch F."/>
            <person name="Hungria M."/>
            <person name="Dall'Agnol R."/>
        </authorList>
    </citation>
    <scope>NUCLEOTIDE SEQUENCE [LARGE SCALE GENOMIC DNA]</scope>
    <source>
        <strain evidence="3 4">CNPSo 3157</strain>
    </source>
</reference>
<proteinExistence type="predicted"/>
<organism evidence="3 4">
    <name type="scientific">Paraburkholderia franconis</name>
    <dbReference type="NCBI Taxonomy" id="2654983"/>
    <lineage>
        <taxon>Bacteria</taxon>
        <taxon>Pseudomonadati</taxon>
        <taxon>Pseudomonadota</taxon>
        <taxon>Betaproteobacteria</taxon>
        <taxon>Burkholderiales</taxon>
        <taxon>Burkholderiaceae</taxon>
        <taxon>Paraburkholderia</taxon>
    </lineage>
</organism>
<sequence length="140" mass="15486">MSRVSQYSPSSSICHAAQYIRMSTDYQKYSPENQKLAISEFAARQNIVVVATYEDAGKSGVTLHGRTSMVAPLPNSTRGGSEIRRPNGFARQMHSKRSLTHRCLKPLGTYAVGARGSKATKNYWQALRVLCNRPARLPKG</sequence>
<accession>A0A7X1TDY2</accession>
<dbReference type="InterPro" id="IPR036162">
    <property type="entry name" value="Resolvase-like_N_sf"/>
</dbReference>
<dbReference type="SUPFAM" id="SSF53041">
    <property type="entry name" value="Resolvase-like"/>
    <property type="match status" value="1"/>
</dbReference>
<dbReference type="Proteomes" id="UP000484381">
    <property type="component" value="Unassembled WGS sequence"/>
</dbReference>